<dbReference type="GO" id="GO:0036064">
    <property type="term" value="C:ciliary basal body"/>
    <property type="evidence" value="ECO:0007669"/>
    <property type="project" value="TreeGrafter"/>
</dbReference>
<evidence type="ECO:0000313" key="12">
    <source>
        <dbReference type="Ensembl" id="ENSNFUP00015053269.1"/>
    </source>
</evidence>
<name>A0A8C6Q519_NOTFU</name>
<dbReference type="GO" id="GO:0062139">
    <property type="term" value="P:camera-type eye photoreceptor cell development"/>
    <property type="evidence" value="ECO:0007669"/>
    <property type="project" value="Ensembl"/>
</dbReference>
<dbReference type="FunFam" id="2.30.29.30:FF:000232">
    <property type="entry name" value="Bardet-Biedl syndrome 5 isoform 1"/>
    <property type="match status" value="1"/>
</dbReference>
<feature type="domain" description="BBSome complex member BBS5 PH" evidence="11">
    <location>
        <begin position="29"/>
        <end position="83"/>
    </location>
</feature>
<comment type="subcellular location">
    <subcellularLocation>
        <location evidence="1">Cell projection</location>
        <location evidence="1">Cilium membrane</location>
    </subcellularLocation>
    <subcellularLocation>
        <location evidence="2">Cytoplasm</location>
        <location evidence="2">Cytoskeleton</location>
        <location evidence="2">Microtubule organizing center</location>
        <location evidence="2">Centrosome</location>
        <location evidence="2">Centriolar satellite</location>
    </subcellularLocation>
</comment>
<dbReference type="GO" id="GO:0060170">
    <property type="term" value="C:ciliary membrane"/>
    <property type="evidence" value="ECO:0007669"/>
    <property type="project" value="UniProtKB-SubCell"/>
</dbReference>
<gene>
    <name evidence="12" type="primary">BBS5</name>
    <name evidence="12" type="synonym">bbs5</name>
</gene>
<keyword evidence="6" id="KW-0969">Cilium</keyword>
<keyword evidence="4" id="KW-1003">Cell membrane</keyword>
<dbReference type="GO" id="GO:0060271">
    <property type="term" value="P:cilium assembly"/>
    <property type="evidence" value="ECO:0007669"/>
    <property type="project" value="TreeGrafter"/>
</dbReference>
<dbReference type="GO" id="GO:0070121">
    <property type="term" value="P:Kupffer's vesicle development"/>
    <property type="evidence" value="ECO:0007669"/>
    <property type="project" value="Ensembl"/>
</dbReference>
<dbReference type="GeneTree" id="ENSGT00390000002753"/>
<dbReference type="Ensembl" id="ENSNFUT00015055536.1">
    <property type="protein sequence ID" value="ENSNFUP00015053269.1"/>
    <property type="gene ID" value="ENSNFUG00015024779.1"/>
</dbReference>
<sequence>MASALDTLWEDRDVRFDITAQQMKTRPGEVLIDCLDSIEDTKGNNGDRGRLLVTNLRIIWHSVALPRVNLSVGYNTIINITTRTANSKLRGQTEALYILTKSNNTRFEFIFTNLVLGSPRLFTSVIAVHRAYETSKMYRDLKLRAALIQNKHLRLLPREQVYDKINGVWNLSSDQGNLGTFFITNVRIVWHANMNESFNVSIPYLQIWSIRIRDSKFGLALVIESSRQSGGYVLGFKIDPVEKLQDALKEINSLHKVYSANPIFGVDYEMEEKPQPLEELTVEQLPDDVEIEPDEQTDAFTVSETAGVFMLLWEFKSYHTLRILYPLLLFVFLQKGFADCRTKAHKIIKVNACTARQFINTGFVLLFLKVGQQDIQKMPRSGS</sequence>
<accession>A0A8C6Q519</accession>
<dbReference type="GO" id="GO:0001947">
    <property type="term" value="P:heart looping"/>
    <property type="evidence" value="ECO:0007669"/>
    <property type="project" value="Ensembl"/>
</dbReference>
<dbReference type="GO" id="GO:0032402">
    <property type="term" value="P:melanosome transport"/>
    <property type="evidence" value="ECO:0007669"/>
    <property type="project" value="Ensembl"/>
</dbReference>
<dbReference type="GO" id="GO:0007369">
    <property type="term" value="P:gastrulation"/>
    <property type="evidence" value="ECO:0007669"/>
    <property type="project" value="Ensembl"/>
</dbReference>
<proteinExistence type="inferred from homology"/>
<keyword evidence="7" id="KW-0472">Membrane</keyword>
<evidence type="ECO:0000256" key="6">
    <source>
        <dbReference type="ARBA" id="ARBA00023069"/>
    </source>
</evidence>
<keyword evidence="5" id="KW-0963">Cytoplasm</keyword>
<dbReference type="GO" id="GO:0072116">
    <property type="term" value="P:pronephros formation"/>
    <property type="evidence" value="ECO:0007669"/>
    <property type="project" value="Ensembl"/>
</dbReference>
<evidence type="ECO:0000256" key="9">
    <source>
        <dbReference type="ARBA" id="ARBA00023273"/>
    </source>
</evidence>
<dbReference type="InterPro" id="IPR014003">
    <property type="entry name" value="BBS5_PH"/>
</dbReference>
<protein>
    <recommendedName>
        <fullName evidence="10">BBSome complex member BBS5</fullName>
    </recommendedName>
</protein>
<dbReference type="GO" id="GO:0032266">
    <property type="term" value="F:phosphatidylinositol-3-phosphate binding"/>
    <property type="evidence" value="ECO:0007669"/>
    <property type="project" value="TreeGrafter"/>
</dbReference>
<dbReference type="GO" id="GO:0034451">
    <property type="term" value="C:centriolar satellite"/>
    <property type="evidence" value="ECO:0007669"/>
    <property type="project" value="UniProtKB-SubCell"/>
</dbReference>
<dbReference type="SMART" id="SM00683">
    <property type="entry name" value="DM16"/>
    <property type="match status" value="2"/>
</dbReference>
<reference evidence="12" key="1">
    <citation type="submission" date="2014-08" db="EMBL/GenBank/DDBJ databases">
        <authorList>
            <person name="Senf B."/>
            <person name="Petzold A."/>
            <person name="Downie B.R."/>
            <person name="Koch P."/>
            <person name="Platzer M."/>
        </authorList>
    </citation>
    <scope>NUCLEOTIDE SEQUENCE [LARGE SCALE GENOMIC DNA]</scope>
    <source>
        <strain evidence="12">GRZ</strain>
    </source>
</reference>
<evidence type="ECO:0000313" key="13">
    <source>
        <dbReference type="Proteomes" id="UP000694548"/>
    </source>
</evidence>
<feature type="domain" description="BBSome complex member BBS5 PH" evidence="11">
    <location>
        <begin position="159"/>
        <end position="213"/>
    </location>
</feature>
<dbReference type="AlphaFoldDB" id="A0A8C6Q519"/>
<dbReference type="Pfam" id="PF07289">
    <property type="entry name" value="BBL5"/>
    <property type="match status" value="1"/>
</dbReference>
<organism evidence="12 13">
    <name type="scientific">Nothobranchius furzeri</name>
    <name type="common">Turquoise killifish</name>
    <dbReference type="NCBI Taxonomy" id="105023"/>
    <lineage>
        <taxon>Eukaryota</taxon>
        <taxon>Metazoa</taxon>
        <taxon>Chordata</taxon>
        <taxon>Craniata</taxon>
        <taxon>Vertebrata</taxon>
        <taxon>Euteleostomi</taxon>
        <taxon>Actinopterygii</taxon>
        <taxon>Neopterygii</taxon>
        <taxon>Teleostei</taxon>
        <taxon>Neoteleostei</taxon>
        <taxon>Acanthomorphata</taxon>
        <taxon>Ovalentaria</taxon>
        <taxon>Atherinomorphae</taxon>
        <taxon>Cyprinodontiformes</taxon>
        <taxon>Nothobranchiidae</taxon>
        <taxon>Nothobranchius</taxon>
    </lineage>
</organism>
<evidence type="ECO:0000256" key="10">
    <source>
        <dbReference type="ARBA" id="ARBA00047191"/>
    </source>
</evidence>
<dbReference type="GO" id="GO:0034464">
    <property type="term" value="C:BBSome"/>
    <property type="evidence" value="ECO:0007669"/>
    <property type="project" value="InterPro"/>
</dbReference>
<dbReference type="PANTHER" id="PTHR21351">
    <property type="entry name" value="BARDET-BIEDL SYNDROME PROTEIN 5"/>
    <property type="match status" value="1"/>
</dbReference>
<reference evidence="12" key="2">
    <citation type="submission" date="2025-08" db="UniProtKB">
        <authorList>
            <consortium name="Ensembl"/>
        </authorList>
    </citation>
    <scope>IDENTIFICATION</scope>
</reference>
<dbReference type="PANTHER" id="PTHR21351:SF0">
    <property type="entry name" value="BARDET-BIEDL SYNDROME 5 PROTEIN"/>
    <property type="match status" value="1"/>
</dbReference>
<dbReference type="GO" id="GO:0051877">
    <property type="term" value="P:pigment granule aggregation in cell center"/>
    <property type="evidence" value="ECO:0007669"/>
    <property type="project" value="Ensembl"/>
</dbReference>
<keyword evidence="13" id="KW-1185">Reference proteome</keyword>
<dbReference type="Proteomes" id="UP000694548">
    <property type="component" value="Chromosome sgr14"/>
</dbReference>
<evidence type="ECO:0000256" key="7">
    <source>
        <dbReference type="ARBA" id="ARBA00023136"/>
    </source>
</evidence>
<dbReference type="InterPro" id="IPR006606">
    <property type="entry name" value="BBL5"/>
</dbReference>
<keyword evidence="9" id="KW-0966">Cell projection</keyword>
<evidence type="ECO:0000256" key="1">
    <source>
        <dbReference type="ARBA" id="ARBA00004309"/>
    </source>
</evidence>
<keyword evidence="8" id="KW-0206">Cytoskeleton</keyword>
<evidence type="ECO:0000256" key="4">
    <source>
        <dbReference type="ARBA" id="ARBA00022475"/>
    </source>
</evidence>
<evidence type="ECO:0000256" key="5">
    <source>
        <dbReference type="ARBA" id="ARBA00022490"/>
    </source>
</evidence>
<reference evidence="12" key="3">
    <citation type="submission" date="2025-09" db="UniProtKB">
        <authorList>
            <consortium name="Ensembl"/>
        </authorList>
    </citation>
    <scope>IDENTIFICATION</scope>
</reference>
<evidence type="ECO:0000256" key="3">
    <source>
        <dbReference type="ARBA" id="ARBA00005822"/>
    </source>
</evidence>
<evidence type="ECO:0000256" key="2">
    <source>
        <dbReference type="ARBA" id="ARBA00004607"/>
    </source>
</evidence>
<comment type="similarity">
    <text evidence="3">Belongs to the BBS5 family.</text>
</comment>
<evidence type="ECO:0000256" key="8">
    <source>
        <dbReference type="ARBA" id="ARBA00023212"/>
    </source>
</evidence>
<evidence type="ECO:0000259" key="11">
    <source>
        <dbReference type="SMART" id="SM00683"/>
    </source>
</evidence>